<dbReference type="EMBL" id="WRPM01000030">
    <property type="protein sequence ID" value="MVT25611.1"/>
    <property type="molecule type" value="Genomic_DNA"/>
</dbReference>
<comment type="function">
    <text evidence="17">Catalyzes the dehydration of the S-form of NAD(P)HX at the expense of ADP, which is converted to AMP. Together with NAD(P)HX epimerase, which catalyzes the epimerization of the S- and R-forms, the enzyme allows the repair of both epimers of NAD(P)HX, a damaged form of NAD(P)H that is a result of enzymatic or heat-dependent hydration.</text>
</comment>
<dbReference type="InterPro" id="IPR000631">
    <property type="entry name" value="CARKD"/>
</dbReference>
<dbReference type="GO" id="GO:0110051">
    <property type="term" value="P:metabolite repair"/>
    <property type="evidence" value="ECO:0007669"/>
    <property type="project" value="TreeGrafter"/>
</dbReference>
<evidence type="ECO:0000256" key="11">
    <source>
        <dbReference type="ARBA" id="ARBA00023235"/>
    </source>
</evidence>
<keyword evidence="13" id="KW-0511">Multifunctional enzyme</keyword>
<gene>
    <name evidence="18" type="primary">nnrE</name>
    <name evidence="17" type="synonym">nnrD</name>
    <name evidence="22" type="ORF">GNZ21_04415</name>
</gene>
<evidence type="ECO:0000256" key="3">
    <source>
        <dbReference type="ARBA" id="ARBA00006001"/>
    </source>
</evidence>
<evidence type="ECO:0000256" key="12">
    <source>
        <dbReference type="ARBA" id="ARBA00023239"/>
    </source>
</evidence>
<dbReference type="GO" id="GO:0046872">
    <property type="term" value="F:metal ion binding"/>
    <property type="evidence" value="ECO:0007669"/>
    <property type="project" value="UniProtKB-UniRule"/>
</dbReference>
<evidence type="ECO:0000313" key="23">
    <source>
        <dbReference type="Proteomes" id="UP000460157"/>
    </source>
</evidence>
<dbReference type="SUPFAM" id="SSF64153">
    <property type="entry name" value="YjeF N-terminal domain-like"/>
    <property type="match status" value="1"/>
</dbReference>
<keyword evidence="9 18" id="KW-0630">Potassium</keyword>
<accession>A0A7K1UHN8</accession>
<comment type="caution">
    <text evidence="18">Lacks conserved residue(s) required for the propagation of feature annotation.</text>
</comment>
<dbReference type="Proteomes" id="UP000460157">
    <property type="component" value="Unassembled WGS sequence"/>
</dbReference>
<comment type="function">
    <text evidence="14 19">Bifunctional enzyme that catalyzes the epimerization of the S- and R-forms of NAD(P)HX and the dehydration of the S-form of NAD(P)HX at the expense of ADP, which is converted to AMP. This allows the repair of both epimers of NAD(P)HX, a damaged form of NAD(P)H that is a result of enzymatic or heat-dependent hydration.</text>
</comment>
<comment type="similarity">
    <text evidence="18">Belongs to the NnrE/AIBP family.</text>
</comment>
<dbReference type="Gene3D" id="3.40.50.10260">
    <property type="entry name" value="YjeF N-terminal domain"/>
    <property type="match status" value="1"/>
</dbReference>
<dbReference type="HAMAP" id="MF_01965">
    <property type="entry name" value="NADHX_dehydratase"/>
    <property type="match status" value="1"/>
</dbReference>
<name>A0A7K1UHN8_9MICC</name>
<evidence type="ECO:0000256" key="10">
    <source>
        <dbReference type="ARBA" id="ARBA00023027"/>
    </source>
</evidence>
<keyword evidence="6 17" id="KW-0547">Nucleotide-binding</keyword>
<feature type="domain" description="YjeF N-terminal" evidence="21">
    <location>
        <begin position="28"/>
        <end position="234"/>
    </location>
</feature>
<comment type="subunit">
    <text evidence="17">Homotetramer.</text>
</comment>
<dbReference type="HAMAP" id="MF_01966">
    <property type="entry name" value="NADHX_epimerase"/>
    <property type="match status" value="1"/>
</dbReference>
<keyword evidence="7 17" id="KW-0067">ATP-binding</keyword>
<dbReference type="InterPro" id="IPR030677">
    <property type="entry name" value="Nnr"/>
</dbReference>
<evidence type="ECO:0000259" key="21">
    <source>
        <dbReference type="PROSITE" id="PS51385"/>
    </source>
</evidence>
<feature type="binding site" evidence="17">
    <location>
        <position position="470"/>
    </location>
    <ligand>
        <name>(6S)-NADPHX</name>
        <dbReference type="ChEBI" id="CHEBI:64076"/>
    </ligand>
</feature>
<evidence type="ECO:0000256" key="1">
    <source>
        <dbReference type="ARBA" id="ARBA00000013"/>
    </source>
</evidence>
<dbReference type="PROSITE" id="PS01050">
    <property type="entry name" value="YJEF_C_2"/>
    <property type="match status" value="1"/>
</dbReference>
<comment type="catalytic activity">
    <reaction evidence="1 18 19">
        <text>(6R)-NADHX = (6S)-NADHX</text>
        <dbReference type="Rhea" id="RHEA:32215"/>
        <dbReference type="ChEBI" id="CHEBI:64074"/>
        <dbReference type="ChEBI" id="CHEBI:64075"/>
        <dbReference type="EC" id="5.1.99.6"/>
    </reaction>
</comment>
<proteinExistence type="inferred from homology"/>
<evidence type="ECO:0000313" key="22">
    <source>
        <dbReference type="EMBL" id="MVT25611.1"/>
    </source>
</evidence>
<dbReference type="GO" id="GO:0052856">
    <property type="term" value="F:NAD(P)HX epimerase activity"/>
    <property type="evidence" value="ECO:0007669"/>
    <property type="project" value="UniProtKB-UniRule"/>
</dbReference>
<dbReference type="Pfam" id="PF01256">
    <property type="entry name" value="Carb_kinase"/>
    <property type="match status" value="1"/>
</dbReference>
<dbReference type="PROSITE" id="PS51385">
    <property type="entry name" value="YJEF_N"/>
    <property type="match status" value="1"/>
</dbReference>
<evidence type="ECO:0000256" key="2">
    <source>
        <dbReference type="ARBA" id="ARBA00000909"/>
    </source>
</evidence>
<dbReference type="PIRSF" id="PIRSF017184">
    <property type="entry name" value="Nnr"/>
    <property type="match status" value="1"/>
</dbReference>
<dbReference type="InterPro" id="IPR029056">
    <property type="entry name" value="Ribokinase-like"/>
</dbReference>
<evidence type="ECO:0000256" key="13">
    <source>
        <dbReference type="ARBA" id="ARBA00023268"/>
    </source>
</evidence>
<feature type="binding site" evidence="17">
    <location>
        <position position="469"/>
    </location>
    <ligand>
        <name>AMP</name>
        <dbReference type="ChEBI" id="CHEBI:456215"/>
    </ligand>
</feature>
<protein>
    <recommendedName>
        <fullName evidence="19">Bifunctional NAD(P)H-hydrate repair enzyme</fullName>
    </recommendedName>
    <alternativeName>
        <fullName evidence="19">Nicotinamide nucleotide repair protein</fullName>
    </alternativeName>
    <domain>
        <recommendedName>
            <fullName evidence="19">ADP-dependent (S)-NAD(P)H-hydrate dehydratase</fullName>
            <ecNumber evidence="19">4.2.1.136</ecNumber>
        </recommendedName>
        <alternativeName>
            <fullName evidence="19">ADP-dependent NAD(P)HX dehydratase</fullName>
        </alternativeName>
    </domain>
    <domain>
        <recommendedName>
            <fullName evidence="19">NAD(P)H-hydrate epimerase</fullName>
            <ecNumber evidence="19">5.1.99.6</ecNumber>
        </recommendedName>
    </domain>
</protein>
<dbReference type="GO" id="GO:0046496">
    <property type="term" value="P:nicotinamide nucleotide metabolic process"/>
    <property type="evidence" value="ECO:0007669"/>
    <property type="project" value="UniProtKB-UniRule"/>
</dbReference>
<evidence type="ECO:0000256" key="15">
    <source>
        <dbReference type="ARBA" id="ARBA00048238"/>
    </source>
</evidence>
<dbReference type="Pfam" id="PF03853">
    <property type="entry name" value="YjeF_N"/>
    <property type="match status" value="1"/>
</dbReference>
<dbReference type="OrthoDB" id="9806925at2"/>
<dbReference type="EC" id="4.2.1.136" evidence="19"/>
<comment type="catalytic activity">
    <reaction evidence="15 17 19">
        <text>(6S)-NADHX + ADP = AMP + phosphate + NADH + H(+)</text>
        <dbReference type="Rhea" id="RHEA:32223"/>
        <dbReference type="ChEBI" id="CHEBI:15378"/>
        <dbReference type="ChEBI" id="CHEBI:43474"/>
        <dbReference type="ChEBI" id="CHEBI:57945"/>
        <dbReference type="ChEBI" id="CHEBI:64074"/>
        <dbReference type="ChEBI" id="CHEBI:456215"/>
        <dbReference type="ChEBI" id="CHEBI:456216"/>
        <dbReference type="EC" id="4.2.1.136"/>
    </reaction>
</comment>
<evidence type="ECO:0000256" key="9">
    <source>
        <dbReference type="ARBA" id="ARBA00022958"/>
    </source>
</evidence>
<keyword evidence="8 17" id="KW-0521">NADP</keyword>
<keyword evidence="12 17" id="KW-0456">Lyase</keyword>
<sequence length="523" mass="52819">MRPQTGGGGAEVTAQQLEQIPVYTGEQIRAAEKPLLDSGQGRLLMRRAAYGLAKTIADLLGQKRPQGAYGACVTGLIGPGNNGGDGLYALAFLARRGAEACAVLIRDRAHPEALEAFRAAGGRVLRAVPEQTQVLIDAILGTGYRSEFTRPEVPGLTQALRAVDDAGSWSPTVVACDLPSGVNADTGAAGHGVIPANHTVTFGGVKQGLIAGRGGLLSGRVHTVDIGIGAHLSKTPTWLLAPSTAAPVPLRPPEPAGHKYSRGVVHLVVGSAQYPGAAQLTAGAAVGTGVGMVTLQAPAALRSQVLSAYPEVVGTEDAAAAVSRAGGVVLGPGLGNDPARLTEAEAVLEKCLEAGTACVLDASGLGLIRDQLRRRGGLGNNVLITPHLGEARQIAKDLRDSVLTGQLAEGPAKADPVEAARRIAGRLDCTVLLKGPTTVIASPEGEVLLHRAGGLQAAGAPGLATAGTGDVLSGILGALAATQGGDWLQVAALGVSLHTAAAHRIDPHGQGRFGASDLLAGLP</sequence>
<evidence type="ECO:0000256" key="6">
    <source>
        <dbReference type="ARBA" id="ARBA00022741"/>
    </source>
</evidence>
<feature type="binding site" evidence="18">
    <location>
        <position position="177"/>
    </location>
    <ligand>
        <name>(6S)-NADPHX</name>
        <dbReference type="ChEBI" id="CHEBI:64076"/>
    </ligand>
</feature>
<comment type="catalytic activity">
    <reaction evidence="2 18 19">
        <text>(6R)-NADPHX = (6S)-NADPHX</text>
        <dbReference type="Rhea" id="RHEA:32227"/>
        <dbReference type="ChEBI" id="CHEBI:64076"/>
        <dbReference type="ChEBI" id="CHEBI:64077"/>
        <dbReference type="EC" id="5.1.99.6"/>
    </reaction>
</comment>
<comment type="function">
    <text evidence="18">Catalyzes the epimerization of the S- and R-forms of NAD(P)HX, a damaged form of NAD(P)H that is a result of enzymatic or heat-dependent hydration. This is a prerequisite for the S-specific NAD(P)H-hydrate dehydratase to allow the repair of both epimers of NAD(P)HX.</text>
</comment>
<evidence type="ECO:0000256" key="19">
    <source>
        <dbReference type="PIRNR" id="PIRNR017184"/>
    </source>
</evidence>
<dbReference type="CDD" id="cd01171">
    <property type="entry name" value="YXKO-related"/>
    <property type="match status" value="1"/>
</dbReference>
<feature type="binding site" evidence="18">
    <location>
        <position position="137"/>
    </location>
    <ligand>
        <name>K(+)</name>
        <dbReference type="ChEBI" id="CHEBI:29103"/>
    </ligand>
</feature>
<evidence type="ECO:0000256" key="16">
    <source>
        <dbReference type="ARBA" id="ARBA00049209"/>
    </source>
</evidence>
<dbReference type="NCBIfam" id="TIGR00196">
    <property type="entry name" value="yjeF_cterm"/>
    <property type="match status" value="1"/>
</dbReference>
<keyword evidence="23" id="KW-1185">Reference proteome</keyword>
<feature type="domain" description="YjeF C-terminal" evidence="20">
    <location>
        <begin position="242"/>
        <end position="523"/>
    </location>
</feature>
<evidence type="ECO:0000256" key="8">
    <source>
        <dbReference type="ARBA" id="ARBA00022857"/>
    </source>
</evidence>
<dbReference type="SUPFAM" id="SSF53613">
    <property type="entry name" value="Ribokinase-like"/>
    <property type="match status" value="1"/>
</dbReference>
<evidence type="ECO:0000256" key="4">
    <source>
        <dbReference type="ARBA" id="ARBA00009524"/>
    </source>
</evidence>
<feature type="binding site" evidence="17">
    <location>
        <position position="277"/>
    </location>
    <ligand>
        <name>(6S)-NADPHX</name>
        <dbReference type="ChEBI" id="CHEBI:64076"/>
    </ligand>
</feature>
<feature type="binding site" evidence="18">
    <location>
        <position position="180"/>
    </location>
    <ligand>
        <name>K(+)</name>
        <dbReference type="ChEBI" id="CHEBI:29103"/>
    </ligand>
</feature>
<comment type="cofactor">
    <cofactor evidence="17">
        <name>Mg(2+)</name>
        <dbReference type="ChEBI" id="CHEBI:18420"/>
    </cofactor>
</comment>
<comment type="similarity">
    <text evidence="4 19">In the C-terminal section; belongs to the NnrD/CARKD family.</text>
</comment>
<keyword evidence="10 17" id="KW-0520">NAD</keyword>
<dbReference type="PANTHER" id="PTHR12592">
    <property type="entry name" value="ATP-DEPENDENT (S)-NAD(P)H-HYDRATE DEHYDRATASE FAMILY MEMBER"/>
    <property type="match status" value="1"/>
</dbReference>
<evidence type="ECO:0000259" key="20">
    <source>
        <dbReference type="PROSITE" id="PS51383"/>
    </source>
</evidence>
<evidence type="ECO:0000256" key="14">
    <source>
        <dbReference type="ARBA" id="ARBA00025153"/>
    </source>
</evidence>
<comment type="catalytic activity">
    <reaction evidence="16 17 19">
        <text>(6S)-NADPHX + ADP = AMP + phosphate + NADPH + H(+)</text>
        <dbReference type="Rhea" id="RHEA:32235"/>
        <dbReference type="ChEBI" id="CHEBI:15378"/>
        <dbReference type="ChEBI" id="CHEBI:43474"/>
        <dbReference type="ChEBI" id="CHEBI:57783"/>
        <dbReference type="ChEBI" id="CHEBI:64076"/>
        <dbReference type="ChEBI" id="CHEBI:456215"/>
        <dbReference type="ChEBI" id="CHEBI:456216"/>
        <dbReference type="EC" id="4.2.1.136"/>
    </reaction>
</comment>
<dbReference type="InterPro" id="IPR017953">
    <property type="entry name" value="Carbohydrate_kinase_pred_CS"/>
</dbReference>
<dbReference type="PROSITE" id="PS51383">
    <property type="entry name" value="YJEF_C_3"/>
    <property type="match status" value="1"/>
</dbReference>
<evidence type="ECO:0000256" key="7">
    <source>
        <dbReference type="ARBA" id="ARBA00022840"/>
    </source>
</evidence>
<feature type="binding site" evidence="17">
    <location>
        <begin position="434"/>
        <end position="438"/>
    </location>
    <ligand>
        <name>AMP</name>
        <dbReference type="ChEBI" id="CHEBI:456215"/>
    </ligand>
</feature>
<feature type="binding site" evidence="18">
    <location>
        <position position="82"/>
    </location>
    <ligand>
        <name>K(+)</name>
        <dbReference type="ChEBI" id="CHEBI:29103"/>
    </ligand>
</feature>
<organism evidence="22 23">
    <name type="scientific">Nesterenkonia alkaliphila</name>
    <dbReference type="NCBI Taxonomy" id="1463631"/>
    <lineage>
        <taxon>Bacteria</taxon>
        <taxon>Bacillati</taxon>
        <taxon>Actinomycetota</taxon>
        <taxon>Actinomycetes</taxon>
        <taxon>Micrococcales</taxon>
        <taxon>Micrococcaceae</taxon>
        <taxon>Nesterenkonia</taxon>
    </lineage>
</organism>
<keyword evidence="5 18" id="KW-0479">Metal-binding</keyword>
<evidence type="ECO:0000256" key="5">
    <source>
        <dbReference type="ARBA" id="ARBA00022723"/>
    </source>
</evidence>
<reference evidence="22 23" key="1">
    <citation type="submission" date="2019-12" db="EMBL/GenBank/DDBJ databases">
        <title>Nesterenkonia muleiensis sp. nov., a novel actinobacterium isolated from sap of Populus euphratica.</title>
        <authorList>
            <person name="Wang R."/>
        </authorList>
    </citation>
    <scope>NUCLEOTIDE SEQUENCE [LARGE SCALE GENOMIC DNA]</scope>
    <source>
        <strain evidence="22 23">F10</strain>
    </source>
</reference>
<comment type="similarity">
    <text evidence="3 19">In the N-terminal section; belongs to the NnrE/AIBP family.</text>
</comment>
<dbReference type="InterPro" id="IPR004443">
    <property type="entry name" value="YjeF_N_dom"/>
</dbReference>
<comment type="similarity">
    <text evidence="17">Belongs to the NnrD/CARKD family.</text>
</comment>
<comment type="caution">
    <text evidence="22">The sequence shown here is derived from an EMBL/GenBank/DDBJ whole genome shotgun (WGS) entry which is preliminary data.</text>
</comment>
<dbReference type="AlphaFoldDB" id="A0A7K1UHN8"/>
<keyword evidence="11 18" id="KW-0413">Isomerase</keyword>
<feature type="binding site" evidence="17">
    <location>
        <position position="387"/>
    </location>
    <ligand>
        <name>(6S)-NADPHX</name>
        <dbReference type="ChEBI" id="CHEBI:64076"/>
    </ligand>
</feature>
<dbReference type="EC" id="5.1.99.6" evidence="19"/>
<comment type="cofactor">
    <cofactor evidence="18 19">
        <name>K(+)</name>
        <dbReference type="ChEBI" id="CHEBI:29103"/>
    </cofactor>
    <text evidence="18 19">Binds 1 potassium ion per subunit.</text>
</comment>
<evidence type="ECO:0000256" key="17">
    <source>
        <dbReference type="HAMAP-Rule" id="MF_01965"/>
    </source>
</evidence>
<evidence type="ECO:0000256" key="18">
    <source>
        <dbReference type="HAMAP-Rule" id="MF_01966"/>
    </source>
</evidence>
<dbReference type="GO" id="GO:0005524">
    <property type="term" value="F:ATP binding"/>
    <property type="evidence" value="ECO:0007669"/>
    <property type="project" value="UniProtKB-UniRule"/>
</dbReference>
<dbReference type="GO" id="GO:0052855">
    <property type="term" value="F:ADP-dependent NAD(P)H-hydrate dehydratase activity"/>
    <property type="evidence" value="ECO:0007669"/>
    <property type="project" value="UniProtKB-UniRule"/>
</dbReference>
<dbReference type="PANTHER" id="PTHR12592:SF0">
    <property type="entry name" value="ATP-DEPENDENT (S)-NAD(P)H-HYDRATE DEHYDRATASE"/>
    <property type="match status" value="1"/>
</dbReference>
<feature type="binding site" evidence="17">
    <location>
        <position position="333"/>
    </location>
    <ligand>
        <name>(6S)-NADPHX</name>
        <dbReference type="ChEBI" id="CHEBI:64076"/>
    </ligand>
</feature>
<dbReference type="Gene3D" id="3.40.1190.20">
    <property type="match status" value="1"/>
</dbReference>
<dbReference type="InterPro" id="IPR036652">
    <property type="entry name" value="YjeF_N_dom_sf"/>
</dbReference>
<feature type="binding site" evidence="18">
    <location>
        <begin position="81"/>
        <end position="85"/>
    </location>
    <ligand>
        <name>(6S)-NADPHX</name>
        <dbReference type="ChEBI" id="CHEBI:64076"/>
    </ligand>
</feature>